<evidence type="ECO:0000256" key="1">
    <source>
        <dbReference type="ARBA" id="ARBA00007596"/>
    </source>
</evidence>
<reference evidence="7" key="1">
    <citation type="submission" date="2011-12" db="EMBL/GenBank/DDBJ databases">
        <title>Complete genome sequence of Streptomyces cattleya strain DSM 46488.</title>
        <authorList>
            <person name="Ou H.-Y."/>
            <person name="Li P."/>
            <person name="Zhao C."/>
            <person name="O'Hagan D."/>
            <person name="Deng Z."/>
        </authorList>
    </citation>
    <scope>NUCLEOTIDE SEQUENCE [LARGE SCALE GENOMIC DNA]</scope>
    <source>
        <strain evidence="7">ATCC 35852 / DSM 46488 / JCM 4925 / NBRC 14057 / NRRL 8057</strain>
        <plasmid evidence="7">Plasmid pSCATT</plasmid>
    </source>
</reference>
<dbReference type="Gene3D" id="2.20.28.120">
    <property type="entry name" value="Ribosomal protein L33"/>
    <property type="match status" value="1"/>
</dbReference>
<evidence type="ECO:0000256" key="2">
    <source>
        <dbReference type="ARBA" id="ARBA00022980"/>
    </source>
</evidence>
<keyword evidence="7" id="KW-1185">Reference proteome</keyword>
<comment type="similarity">
    <text evidence="1">Belongs to the bacterial ribosomal protein bL33 family.</text>
</comment>
<proteinExistence type="inferred from homology"/>
<dbReference type="RefSeq" id="WP_014626828.1">
    <property type="nucleotide sequence ID" value="NC_016113.1"/>
</dbReference>
<dbReference type="GO" id="GO:1990904">
    <property type="term" value="C:ribonucleoprotein complex"/>
    <property type="evidence" value="ECO:0007669"/>
    <property type="project" value="UniProtKB-KW"/>
</dbReference>
<evidence type="ECO:0000256" key="5">
    <source>
        <dbReference type="SAM" id="MobiDB-lite"/>
    </source>
</evidence>
<gene>
    <name evidence="6" type="ordered locus">SCATT_p06090</name>
</gene>
<protein>
    <recommendedName>
        <fullName evidence="4">Large ribosomal subunit protein bL33</fullName>
    </recommendedName>
</protein>
<feature type="region of interest" description="Disordered" evidence="5">
    <location>
        <begin position="1"/>
        <end position="53"/>
    </location>
</feature>
<evidence type="ECO:0000256" key="3">
    <source>
        <dbReference type="ARBA" id="ARBA00023274"/>
    </source>
</evidence>
<evidence type="ECO:0000313" key="7">
    <source>
        <dbReference type="Proteomes" id="UP000007842"/>
    </source>
</evidence>
<keyword evidence="3" id="KW-0687">Ribonucleoprotein</keyword>
<keyword evidence="6" id="KW-0614">Plasmid</keyword>
<dbReference type="GO" id="GO:0005840">
    <property type="term" value="C:ribosome"/>
    <property type="evidence" value="ECO:0007669"/>
    <property type="project" value="UniProtKB-KW"/>
</dbReference>
<accession>G8XGX6</accession>
<name>G8XGX6_STREN</name>
<keyword evidence="2 6" id="KW-0689">Ribosomal protein</keyword>
<dbReference type="EMBL" id="CP003229">
    <property type="protein sequence ID" value="AEW98802.1"/>
    <property type="molecule type" value="Genomic_DNA"/>
</dbReference>
<evidence type="ECO:0000313" key="6">
    <source>
        <dbReference type="EMBL" id="AEW98802.1"/>
    </source>
</evidence>
<sequence>MARDELRPIIRSTAGTGDHTRVTRNNRRDEPDRLVPRAYAPVAGGHVDSGKER</sequence>
<dbReference type="KEGG" id="scy:SCATT_p06090"/>
<geneLocation type="plasmid" evidence="6 7">
    <name>pSCATT</name>
</geneLocation>
<feature type="compositionally biased region" description="Basic and acidic residues" evidence="5">
    <location>
        <begin position="18"/>
        <end position="35"/>
    </location>
</feature>
<dbReference type="Proteomes" id="UP000007842">
    <property type="component" value="Plasmid pSCATT"/>
</dbReference>
<dbReference type="AlphaFoldDB" id="G8XGX6"/>
<evidence type="ECO:0000256" key="4">
    <source>
        <dbReference type="ARBA" id="ARBA00035176"/>
    </source>
</evidence>
<dbReference type="HOGENOM" id="CLU_190949_1_1_11"/>
<dbReference type="PATRIC" id="fig|1003195.29.peg.6407"/>
<dbReference type="InterPro" id="IPR038584">
    <property type="entry name" value="Ribosomal_bL33_sf"/>
</dbReference>
<organism evidence="6 7">
    <name type="scientific">Streptantibioticus cattleyicolor (strain ATCC 35852 / DSM 46488 / JCM 4925 / NBRC 14057 / NRRL 8057)</name>
    <name type="common">Streptomyces cattleya</name>
    <dbReference type="NCBI Taxonomy" id="1003195"/>
    <lineage>
        <taxon>Bacteria</taxon>
        <taxon>Bacillati</taxon>
        <taxon>Actinomycetota</taxon>
        <taxon>Actinomycetes</taxon>
        <taxon>Kitasatosporales</taxon>
        <taxon>Streptomycetaceae</taxon>
        <taxon>Streptantibioticus</taxon>
    </lineage>
</organism>
<dbReference type="OrthoDB" id="21586at2"/>